<gene>
    <name evidence="6" type="ORF">AXK61_02840</name>
</gene>
<proteinExistence type="predicted"/>
<comment type="caution">
    <text evidence="6">The sequence shown here is derived from an EMBL/GenBank/DDBJ whole genome shotgun (WGS) entry which is preliminary data.</text>
</comment>
<dbReference type="InterPro" id="IPR006204">
    <property type="entry name" value="GHMP_kinase_N_dom"/>
</dbReference>
<feature type="domain" description="GHMP kinase N-terminal" evidence="4">
    <location>
        <begin position="85"/>
        <end position="154"/>
    </location>
</feature>
<evidence type="ECO:0008006" key="8">
    <source>
        <dbReference type="Google" id="ProtNLM"/>
    </source>
</evidence>
<dbReference type="Pfam" id="PF00288">
    <property type="entry name" value="GHMP_kinases_N"/>
    <property type="match status" value="1"/>
</dbReference>
<feature type="region of interest" description="Disordered" evidence="3">
    <location>
        <begin position="1"/>
        <end position="27"/>
    </location>
</feature>
<feature type="compositionally biased region" description="Low complexity" evidence="3">
    <location>
        <begin position="1"/>
        <end position="23"/>
    </location>
</feature>
<sequence>MTGRRPASSGRRPASSGRGTGRSAGHHGELLQGRFRCPVLDECPGLVTVPNGTVGSVAVFTPDTGGRVRIRSDGDARDLEKARRAAEATLAHLRAHGAPRFSGGELRITRTTAVGLGLGSSTADVLAAVRAVADSGGADLDTDTVARLAVGAEGASDPLWSDRPILFAHRHGHVIEELGPELPRMLLVRCVLGGPVDTLSLAPAGTGAVDEYEELRALLRRAVADGDAAGVAAVATRSARLNQGRHYKPELDRLIAAGERAGALGVQVAHSGNVAGLLFAHTFPERVRRAADRVRADGFRVDAEPLPIGGAA</sequence>
<dbReference type="InterPro" id="IPR013750">
    <property type="entry name" value="GHMP_kinase_C_dom"/>
</dbReference>
<name>A0A137ZK50_9ACTN</name>
<feature type="domain" description="GHMP kinase C-terminal" evidence="5">
    <location>
        <begin position="220"/>
        <end position="290"/>
    </location>
</feature>
<organism evidence="6 7">
    <name type="scientific">Tsukamurella pseudospumae</name>
    <dbReference type="NCBI Taxonomy" id="239498"/>
    <lineage>
        <taxon>Bacteria</taxon>
        <taxon>Bacillati</taxon>
        <taxon>Actinomycetota</taxon>
        <taxon>Actinomycetes</taxon>
        <taxon>Mycobacteriales</taxon>
        <taxon>Tsukamurellaceae</taxon>
        <taxon>Tsukamurella</taxon>
    </lineage>
</organism>
<protein>
    <recommendedName>
        <fullName evidence="8">GHMP kinase</fullName>
    </recommendedName>
</protein>
<evidence type="ECO:0000259" key="5">
    <source>
        <dbReference type="Pfam" id="PF08544"/>
    </source>
</evidence>
<dbReference type="RefSeq" id="WP_068745039.1">
    <property type="nucleotide sequence ID" value="NZ_LSRE01000012.1"/>
</dbReference>
<evidence type="ECO:0000259" key="4">
    <source>
        <dbReference type="Pfam" id="PF00288"/>
    </source>
</evidence>
<dbReference type="SUPFAM" id="SSF54211">
    <property type="entry name" value="Ribosomal protein S5 domain 2-like"/>
    <property type="match status" value="1"/>
</dbReference>
<accession>A0A137ZK50</accession>
<dbReference type="Pfam" id="PF08544">
    <property type="entry name" value="GHMP_kinases_C"/>
    <property type="match status" value="1"/>
</dbReference>
<evidence type="ECO:0000256" key="1">
    <source>
        <dbReference type="ARBA" id="ARBA00022679"/>
    </source>
</evidence>
<keyword evidence="2" id="KW-0418">Kinase</keyword>
<evidence type="ECO:0000313" key="6">
    <source>
        <dbReference type="EMBL" id="KXO98543.1"/>
    </source>
</evidence>
<dbReference type="Proteomes" id="UP000070409">
    <property type="component" value="Unassembled WGS sequence"/>
</dbReference>
<dbReference type="Gene3D" id="3.30.230.10">
    <property type="match status" value="1"/>
</dbReference>
<dbReference type="InterPro" id="IPR020568">
    <property type="entry name" value="Ribosomal_Su5_D2-typ_SF"/>
</dbReference>
<dbReference type="EMBL" id="LSRE01000012">
    <property type="protein sequence ID" value="KXO98543.1"/>
    <property type="molecule type" value="Genomic_DNA"/>
</dbReference>
<dbReference type="InterPro" id="IPR014721">
    <property type="entry name" value="Ribsml_uS5_D2-typ_fold_subgr"/>
</dbReference>
<keyword evidence="7" id="KW-1185">Reference proteome</keyword>
<evidence type="ECO:0000313" key="7">
    <source>
        <dbReference type="Proteomes" id="UP000070409"/>
    </source>
</evidence>
<keyword evidence="1" id="KW-0808">Transferase</keyword>
<evidence type="ECO:0000256" key="2">
    <source>
        <dbReference type="ARBA" id="ARBA00022777"/>
    </source>
</evidence>
<evidence type="ECO:0000256" key="3">
    <source>
        <dbReference type="SAM" id="MobiDB-lite"/>
    </source>
</evidence>
<reference evidence="6 7" key="1">
    <citation type="submission" date="2016-02" db="EMBL/GenBank/DDBJ databases">
        <authorList>
            <person name="Teng J.L."/>
            <person name="Tang Y."/>
            <person name="Huang Y."/>
            <person name="Guo F."/>
            <person name="Wei W."/>
            <person name="Chen J.H."/>
            <person name="Wong S.Y."/>
            <person name="Lau S.K."/>
            <person name="Woo P.C."/>
        </authorList>
    </citation>
    <scope>NUCLEOTIDE SEQUENCE [LARGE SCALE GENOMIC DNA]</scope>
    <source>
        <strain evidence="6 7">JCM 13375</strain>
    </source>
</reference>